<dbReference type="AlphaFoldDB" id="G0TX45"/>
<evidence type="ECO:0000256" key="4">
    <source>
        <dbReference type="ARBA" id="ARBA00022723"/>
    </source>
</evidence>
<feature type="domain" description="RING-type" evidence="11">
    <location>
        <begin position="125"/>
        <end position="338"/>
    </location>
</feature>
<dbReference type="VEuPathDB" id="TriTrypDB:TvY486_0603260"/>
<dbReference type="EMBL" id="HE573022">
    <property type="protein sequence ID" value="CCC48535.1"/>
    <property type="molecule type" value="Genomic_DNA"/>
</dbReference>
<dbReference type="EC" id="2.3.2.31" evidence="2"/>
<proteinExistence type="predicted"/>
<dbReference type="GO" id="GO:0061630">
    <property type="term" value="F:ubiquitin protein ligase activity"/>
    <property type="evidence" value="ECO:0007669"/>
    <property type="project" value="UniProtKB-EC"/>
</dbReference>
<dbReference type="Pfam" id="PF22191">
    <property type="entry name" value="IBR_1"/>
    <property type="match status" value="1"/>
</dbReference>
<dbReference type="GO" id="GO:0016567">
    <property type="term" value="P:protein ubiquitination"/>
    <property type="evidence" value="ECO:0007669"/>
    <property type="project" value="InterPro"/>
</dbReference>
<evidence type="ECO:0000256" key="6">
    <source>
        <dbReference type="ARBA" id="ARBA00022771"/>
    </source>
</evidence>
<comment type="catalytic activity">
    <reaction evidence="1">
        <text>[E2 ubiquitin-conjugating enzyme]-S-ubiquitinyl-L-cysteine + [acceptor protein]-L-lysine = [E2 ubiquitin-conjugating enzyme]-L-cysteine + [acceptor protein]-N(6)-ubiquitinyl-L-lysine.</text>
        <dbReference type="EC" id="2.3.2.31"/>
    </reaction>
</comment>
<accession>G0TX45</accession>
<dbReference type="InterPro" id="IPR001841">
    <property type="entry name" value="Znf_RING"/>
</dbReference>
<dbReference type="Pfam" id="PF01485">
    <property type="entry name" value="IBR"/>
    <property type="match status" value="1"/>
</dbReference>
<reference evidence="12" key="1">
    <citation type="journal article" date="2012" name="Proc. Natl. Acad. Sci. U.S.A.">
        <title>Antigenic diversity is generated by distinct evolutionary mechanisms in African trypanosome species.</title>
        <authorList>
            <person name="Jackson A.P."/>
            <person name="Berry A."/>
            <person name="Aslett M."/>
            <person name="Allison H.C."/>
            <person name="Burton P."/>
            <person name="Vavrova-Anderson J."/>
            <person name="Brown R."/>
            <person name="Browne H."/>
            <person name="Corton N."/>
            <person name="Hauser H."/>
            <person name="Gamble J."/>
            <person name="Gilderthorp R."/>
            <person name="Marcello L."/>
            <person name="McQuillan J."/>
            <person name="Otto T.D."/>
            <person name="Quail M.A."/>
            <person name="Sanders M.J."/>
            <person name="van Tonder A."/>
            <person name="Ginger M.L."/>
            <person name="Field M.C."/>
            <person name="Barry J.D."/>
            <person name="Hertz-Fowler C."/>
            <person name="Berriman M."/>
        </authorList>
    </citation>
    <scope>NUCLEOTIDE SEQUENCE</scope>
    <source>
        <strain evidence="12">Y486</strain>
    </source>
</reference>
<dbReference type="Gene3D" id="1.20.120.1750">
    <property type="match status" value="1"/>
</dbReference>
<sequence length="478" mass="54466">MDSSIDSGEERYDYKMDESNQSLVEMNEQLDDVASAETFTTLSVHDVMEGLRSDIESASEILGLSPETTLLVFRRYGWRMDDNTLERYMNSRESIDEELQIKDNVACADGGAVDLSRPVLVWSSSEAECPVCGDVVGAGGCVALARCRHFLCFECFKANLEYTVRHCHDFVSKRCPIRGCSSLVGLSVFEQLLPHHLYEQVQHRLLNEYVSSHKHMRCCPSGISCEGIVRVSVLRESGPDVYCLKCGLQFCFKCLQPPHAPATCDMLKRWADLARENEPSLAVIQKTTRGCPGCSIRIEKDSGCNHMICTQCRYEYCWVCLGPWSEHNNQYYKCDKKIKSDQGSEKDLFLDCYASWSNHKCSRLLETRSLQGILLQLRKLAQQQRETASFDKVLTTFLDTQKLLFECRSVLMNGYVALFFTEQVGSTFHYRLHQLELCTEETSRLIDTSPELLDADKIRCRAAQASHWCQTLRGDTFY</sequence>
<dbReference type="GO" id="GO:0008270">
    <property type="term" value="F:zinc ion binding"/>
    <property type="evidence" value="ECO:0007669"/>
    <property type="project" value="UniProtKB-KW"/>
</dbReference>
<dbReference type="Gene3D" id="3.30.40.10">
    <property type="entry name" value="Zinc/RING finger domain, C3HC4 (zinc finger)"/>
    <property type="match status" value="1"/>
</dbReference>
<evidence type="ECO:0000256" key="9">
    <source>
        <dbReference type="PROSITE-ProRule" id="PRU00175"/>
    </source>
</evidence>
<feature type="domain" description="RING-type" evidence="10">
    <location>
        <begin position="129"/>
        <end position="177"/>
    </location>
</feature>
<protein>
    <recommendedName>
        <fullName evidence="2">RBR-type E3 ubiquitin transferase</fullName>
        <ecNumber evidence="2">2.3.2.31</ecNumber>
    </recommendedName>
</protein>
<keyword evidence="6 9" id="KW-0863">Zinc-finger</keyword>
<evidence type="ECO:0000256" key="7">
    <source>
        <dbReference type="ARBA" id="ARBA00022786"/>
    </source>
</evidence>
<keyword evidence="8" id="KW-0862">Zinc</keyword>
<dbReference type="OMA" id="QRAHVVN"/>
<dbReference type="InterPro" id="IPR002867">
    <property type="entry name" value="IBR_dom"/>
</dbReference>
<evidence type="ECO:0000259" key="10">
    <source>
        <dbReference type="PROSITE" id="PS50089"/>
    </source>
</evidence>
<evidence type="ECO:0000256" key="3">
    <source>
        <dbReference type="ARBA" id="ARBA00022679"/>
    </source>
</evidence>
<dbReference type="InterPro" id="IPR013083">
    <property type="entry name" value="Znf_RING/FYVE/PHD"/>
</dbReference>
<dbReference type="PANTHER" id="PTHR11685">
    <property type="entry name" value="RBR FAMILY RING FINGER AND IBR DOMAIN-CONTAINING"/>
    <property type="match status" value="1"/>
</dbReference>
<dbReference type="SMART" id="SM00647">
    <property type="entry name" value="IBR"/>
    <property type="match status" value="2"/>
</dbReference>
<organism evidence="12">
    <name type="scientific">Trypanosoma vivax (strain Y486)</name>
    <dbReference type="NCBI Taxonomy" id="1055687"/>
    <lineage>
        <taxon>Eukaryota</taxon>
        <taxon>Discoba</taxon>
        <taxon>Euglenozoa</taxon>
        <taxon>Kinetoplastea</taxon>
        <taxon>Metakinetoplastina</taxon>
        <taxon>Trypanosomatida</taxon>
        <taxon>Trypanosomatidae</taxon>
        <taxon>Trypanosoma</taxon>
        <taxon>Duttonella</taxon>
    </lineage>
</organism>
<dbReference type="PROSITE" id="PS51873">
    <property type="entry name" value="TRIAD"/>
    <property type="match status" value="1"/>
</dbReference>
<keyword evidence="4" id="KW-0479">Metal-binding</keyword>
<evidence type="ECO:0000256" key="2">
    <source>
        <dbReference type="ARBA" id="ARBA00012251"/>
    </source>
</evidence>
<name>G0TX45_TRYVY</name>
<evidence type="ECO:0000259" key="11">
    <source>
        <dbReference type="PROSITE" id="PS51873"/>
    </source>
</evidence>
<dbReference type="SUPFAM" id="SSF57850">
    <property type="entry name" value="RING/U-box"/>
    <property type="match status" value="3"/>
</dbReference>
<keyword evidence="5" id="KW-0677">Repeat</keyword>
<evidence type="ECO:0000313" key="12">
    <source>
        <dbReference type="EMBL" id="CCC48535.1"/>
    </source>
</evidence>
<evidence type="ECO:0000256" key="1">
    <source>
        <dbReference type="ARBA" id="ARBA00001798"/>
    </source>
</evidence>
<keyword evidence="3" id="KW-0808">Transferase</keyword>
<dbReference type="InterPro" id="IPR044066">
    <property type="entry name" value="TRIAD_supradom"/>
</dbReference>
<gene>
    <name evidence="12" type="ORF">TVY486_0603260</name>
</gene>
<keyword evidence="7" id="KW-0833">Ubl conjugation pathway</keyword>
<evidence type="ECO:0000256" key="5">
    <source>
        <dbReference type="ARBA" id="ARBA00022737"/>
    </source>
</evidence>
<evidence type="ECO:0000256" key="8">
    <source>
        <dbReference type="ARBA" id="ARBA00022833"/>
    </source>
</evidence>
<dbReference type="PROSITE" id="PS50089">
    <property type="entry name" value="ZF_RING_2"/>
    <property type="match status" value="1"/>
</dbReference>
<dbReference type="InterPro" id="IPR031127">
    <property type="entry name" value="E3_UB_ligase_RBR"/>
</dbReference>